<gene>
    <name evidence="2" type="ORF">GCM10009733_077160</name>
</gene>
<dbReference type="EMBL" id="BAAAMU010000080">
    <property type="protein sequence ID" value="GAA1668196.1"/>
    <property type="molecule type" value="Genomic_DNA"/>
</dbReference>
<name>A0ABP4S6M8_9ACTN</name>
<dbReference type="PROSITE" id="PS51257">
    <property type="entry name" value="PROKAR_LIPOPROTEIN"/>
    <property type="match status" value="1"/>
</dbReference>
<feature type="chain" id="PRO_5045516026" evidence="1">
    <location>
        <begin position="24"/>
        <end position="467"/>
    </location>
</feature>
<dbReference type="Gene3D" id="3.40.190.10">
    <property type="entry name" value="Periplasmic binding protein-like II"/>
    <property type="match status" value="1"/>
</dbReference>
<evidence type="ECO:0000313" key="2">
    <source>
        <dbReference type="EMBL" id="GAA1668196.1"/>
    </source>
</evidence>
<dbReference type="Proteomes" id="UP001500064">
    <property type="component" value="Unassembled WGS sequence"/>
</dbReference>
<evidence type="ECO:0000313" key="3">
    <source>
        <dbReference type="Proteomes" id="UP001500064"/>
    </source>
</evidence>
<reference evidence="3" key="1">
    <citation type="journal article" date="2019" name="Int. J. Syst. Evol. Microbiol.">
        <title>The Global Catalogue of Microorganisms (GCM) 10K type strain sequencing project: providing services to taxonomists for standard genome sequencing and annotation.</title>
        <authorList>
            <consortium name="The Broad Institute Genomics Platform"/>
            <consortium name="The Broad Institute Genome Sequencing Center for Infectious Disease"/>
            <person name="Wu L."/>
            <person name="Ma J."/>
        </authorList>
    </citation>
    <scope>NUCLEOTIDE SEQUENCE [LARGE SCALE GENOMIC DNA]</scope>
    <source>
        <strain evidence="3">JCM 13929</strain>
    </source>
</reference>
<protein>
    <submittedName>
        <fullName evidence="2">Extracellular solute-binding protein</fullName>
    </submittedName>
</protein>
<organism evidence="2 3">
    <name type="scientific">Nonomuraea maheshkhaliensis</name>
    <dbReference type="NCBI Taxonomy" id="419590"/>
    <lineage>
        <taxon>Bacteria</taxon>
        <taxon>Bacillati</taxon>
        <taxon>Actinomycetota</taxon>
        <taxon>Actinomycetes</taxon>
        <taxon>Streptosporangiales</taxon>
        <taxon>Streptosporangiaceae</taxon>
        <taxon>Nonomuraea</taxon>
    </lineage>
</organism>
<feature type="signal peptide" evidence="1">
    <location>
        <begin position="1"/>
        <end position="23"/>
    </location>
</feature>
<accession>A0ABP4S6M8</accession>
<comment type="caution">
    <text evidence="2">The sequence shown here is derived from an EMBL/GenBank/DDBJ whole genome shotgun (WGS) entry which is preliminary data.</text>
</comment>
<dbReference type="PANTHER" id="PTHR43649">
    <property type="entry name" value="ARABINOSE-BINDING PROTEIN-RELATED"/>
    <property type="match status" value="1"/>
</dbReference>
<sequence length="467" mass="49619">MRTPLVRWSVLSVSLALALTSCARGTGGASAPAPSAGQFNPGATYSGTISAMGFGATDEIGSTRVDLAKKALGGADVKLVEGDLDIQQFLSSVAAGDPPDLIYANRDQIGTFASRGAIIPLTACVQGERIDTSMYNKDALSQVTFGGEVWAIPEFNQVQITMANADLLKDAGLTIADVNGSDWDKITAAAKKLLKAPGGRLRVIGYDSKLPEFLPLWAKSLGADLLSADGRTAQLNSPQVVKALEFAVSIYDAQGGFAKVKAVRDAADFFGKGNQFAGDELGAMPMEQWYVNVLNDVSPKAPMVFDTFRTPEGKPLAYSSGPSWAIPKGAENPGAACRFAKTMTLVDTWKAAAQARLDKREADDKPFTGILTGILTGNVKADEEIEKLLTSGGEPWDSGVKAFYEANDNTFSLPANPADKEFKDAWQGAVNRVLNGQDEPKAALDRAQQEAQKALDEAWAGWTKRTN</sequence>
<dbReference type="InterPro" id="IPR050490">
    <property type="entry name" value="Bact_solute-bd_prot1"/>
</dbReference>
<dbReference type="SUPFAM" id="SSF53850">
    <property type="entry name" value="Periplasmic binding protein-like II"/>
    <property type="match status" value="1"/>
</dbReference>
<keyword evidence="3" id="KW-1185">Reference proteome</keyword>
<dbReference type="PANTHER" id="PTHR43649:SF12">
    <property type="entry name" value="DIACETYLCHITOBIOSE BINDING PROTEIN DASA"/>
    <property type="match status" value="1"/>
</dbReference>
<proteinExistence type="predicted"/>
<keyword evidence="1" id="KW-0732">Signal</keyword>
<dbReference type="RefSeq" id="WP_346111680.1">
    <property type="nucleotide sequence ID" value="NZ_BAAAMU010000080.1"/>
</dbReference>
<evidence type="ECO:0000256" key="1">
    <source>
        <dbReference type="SAM" id="SignalP"/>
    </source>
</evidence>